<keyword evidence="3" id="KW-1185">Reference proteome</keyword>
<sequence length="150" mass="16409">MMSIMNLVVSRIVVGVVISLARFNGLFSSCRIIRVCRRSAMNWPSLLQIVETEAPAACNVRPSYRPSDRMEVVESVDTSDLSPITAHVDENPAAVDAPDDSRAKATKHILILGQTGAKIGPRYRLCQGEGGKEGQQLKKSEFHGRSDSIE</sequence>
<accession>A0A9N9YPD1</accession>
<gene>
    <name evidence="2" type="ORF">CRHIZ90672A_00008516</name>
</gene>
<comment type="caution">
    <text evidence="2">The sequence shown here is derived from an EMBL/GenBank/DDBJ whole genome shotgun (WGS) entry which is preliminary data.</text>
</comment>
<organism evidence="2 3">
    <name type="scientific">Clonostachys rhizophaga</name>
    <dbReference type="NCBI Taxonomy" id="160324"/>
    <lineage>
        <taxon>Eukaryota</taxon>
        <taxon>Fungi</taxon>
        <taxon>Dikarya</taxon>
        <taxon>Ascomycota</taxon>
        <taxon>Pezizomycotina</taxon>
        <taxon>Sordariomycetes</taxon>
        <taxon>Hypocreomycetidae</taxon>
        <taxon>Hypocreales</taxon>
        <taxon>Bionectriaceae</taxon>
        <taxon>Clonostachys</taxon>
    </lineage>
</organism>
<proteinExistence type="predicted"/>
<feature type="compositionally biased region" description="Basic and acidic residues" evidence="1">
    <location>
        <begin position="130"/>
        <end position="150"/>
    </location>
</feature>
<protein>
    <submittedName>
        <fullName evidence="2">Uncharacterized protein</fullName>
    </submittedName>
</protein>
<dbReference type="AlphaFoldDB" id="A0A9N9YPD1"/>
<name>A0A9N9YPD1_9HYPO</name>
<evidence type="ECO:0000256" key="1">
    <source>
        <dbReference type="SAM" id="MobiDB-lite"/>
    </source>
</evidence>
<reference evidence="2" key="1">
    <citation type="submission" date="2021-10" db="EMBL/GenBank/DDBJ databases">
        <authorList>
            <person name="Piombo E."/>
        </authorList>
    </citation>
    <scope>NUCLEOTIDE SEQUENCE</scope>
</reference>
<dbReference type="Proteomes" id="UP000696573">
    <property type="component" value="Unassembled WGS sequence"/>
</dbReference>
<feature type="region of interest" description="Disordered" evidence="1">
    <location>
        <begin position="126"/>
        <end position="150"/>
    </location>
</feature>
<evidence type="ECO:0000313" key="3">
    <source>
        <dbReference type="Proteomes" id="UP000696573"/>
    </source>
</evidence>
<evidence type="ECO:0000313" key="2">
    <source>
        <dbReference type="EMBL" id="CAH0025811.1"/>
    </source>
</evidence>
<dbReference type="OrthoDB" id="10467600at2759"/>
<dbReference type="EMBL" id="CABFNQ020000715">
    <property type="protein sequence ID" value="CAH0025811.1"/>
    <property type="molecule type" value="Genomic_DNA"/>
</dbReference>